<accession>A0A2X3E491</accession>
<keyword evidence="2" id="KW-0479">Metal-binding</keyword>
<dbReference type="GO" id="GO:0051539">
    <property type="term" value="F:4 iron, 4 sulfur cluster binding"/>
    <property type="evidence" value="ECO:0007669"/>
    <property type="project" value="UniProtKB-KW"/>
</dbReference>
<protein>
    <submittedName>
        <fullName evidence="3">Biotin synthase</fullName>
        <ecNumber evidence="3">2.8.1.6</ecNumber>
    </submittedName>
</protein>
<dbReference type="PANTHER" id="PTHR22976">
    <property type="entry name" value="BIOTIN SYNTHASE"/>
    <property type="match status" value="1"/>
</dbReference>
<dbReference type="PANTHER" id="PTHR22976:SF2">
    <property type="entry name" value="BIOTIN SYNTHASE, MITOCHONDRIAL"/>
    <property type="match status" value="1"/>
</dbReference>
<organism evidence="3 6">
    <name type="scientific">Klebsiella pneumoniae</name>
    <dbReference type="NCBI Taxonomy" id="573"/>
    <lineage>
        <taxon>Bacteria</taxon>
        <taxon>Pseudomonadati</taxon>
        <taxon>Pseudomonadota</taxon>
        <taxon>Gammaproteobacteria</taxon>
        <taxon>Enterobacterales</taxon>
        <taxon>Enterobacteriaceae</taxon>
        <taxon>Klebsiella/Raoultella group</taxon>
        <taxon>Klebsiella</taxon>
        <taxon>Klebsiella pneumoniae complex</taxon>
    </lineage>
</organism>
<sequence>MAHQPRWTMSQVTELFNKPLIDLLFEAQQIHRQHFDPRQVQVSTLLSIKTGACPGRL</sequence>
<keyword evidence="3" id="KW-0808">Transferase</keyword>
<dbReference type="SUPFAM" id="SSF102114">
    <property type="entry name" value="Radical SAM enzymes"/>
    <property type="match status" value="1"/>
</dbReference>
<dbReference type="InterPro" id="IPR058240">
    <property type="entry name" value="rSAM_sf"/>
</dbReference>
<dbReference type="EMBL" id="UASO01000012">
    <property type="protein sequence ID" value="SQC88581.1"/>
    <property type="molecule type" value="Genomic_DNA"/>
</dbReference>
<evidence type="ECO:0000256" key="2">
    <source>
        <dbReference type="ARBA" id="ARBA00022485"/>
    </source>
</evidence>
<proteinExistence type="predicted"/>
<comment type="cofactor">
    <cofactor evidence="1">
        <name>[4Fe-4S] cluster</name>
        <dbReference type="ChEBI" id="CHEBI:49883"/>
    </cofactor>
</comment>
<keyword evidence="2" id="KW-0411">Iron-sulfur</keyword>
<dbReference type="GO" id="GO:0004076">
    <property type="term" value="F:biotin synthase activity"/>
    <property type="evidence" value="ECO:0007669"/>
    <property type="project" value="UniProtKB-EC"/>
</dbReference>
<evidence type="ECO:0000313" key="5">
    <source>
        <dbReference type="Proteomes" id="UP000250675"/>
    </source>
</evidence>
<keyword evidence="2" id="KW-0408">Iron</keyword>
<dbReference type="GO" id="GO:0009102">
    <property type="term" value="P:biotin biosynthetic process"/>
    <property type="evidence" value="ECO:0007669"/>
    <property type="project" value="InterPro"/>
</dbReference>
<dbReference type="Gene3D" id="3.20.20.70">
    <property type="entry name" value="Aldolase class I"/>
    <property type="match status" value="1"/>
</dbReference>
<reference evidence="5 6" key="1">
    <citation type="submission" date="2018-06" db="EMBL/GenBank/DDBJ databases">
        <authorList>
            <consortium name="Pathogen Informatics"/>
            <person name="Doyle S."/>
        </authorList>
    </citation>
    <scope>NUCLEOTIDE SEQUENCE [LARGE SCALE GENOMIC DNA]</scope>
    <source>
        <strain evidence="3 6">NCTC9128</strain>
        <strain evidence="4 5">NCTC9645</strain>
    </source>
</reference>
<evidence type="ECO:0000313" key="4">
    <source>
        <dbReference type="EMBL" id="SQC88581.1"/>
    </source>
</evidence>
<evidence type="ECO:0000313" key="3">
    <source>
        <dbReference type="EMBL" id="SQC38602.1"/>
    </source>
</evidence>
<dbReference type="Proteomes" id="UP000250675">
    <property type="component" value="Unassembled WGS sequence"/>
</dbReference>
<dbReference type="EMBL" id="UAWN01000013">
    <property type="protein sequence ID" value="SQC38602.1"/>
    <property type="molecule type" value="Genomic_DNA"/>
</dbReference>
<evidence type="ECO:0000313" key="6">
    <source>
        <dbReference type="Proteomes" id="UP000251088"/>
    </source>
</evidence>
<keyword evidence="2" id="KW-0004">4Fe-4S</keyword>
<evidence type="ECO:0000256" key="1">
    <source>
        <dbReference type="ARBA" id="ARBA00001966"/>
    </source>
</evidence>
<dbReference type="InterPro" id="IPR013785">
    <property type="entry name" value="Aldolase_TIM"/>
</dbReference>
<name>A0A2X3E491_KLEPN</name>
<gene>
    <name evidence="3" type="primary">bioB_1</name>
    <name evidence="4" type="synonym">bioB_2</name>
    <name evidence="3" type="ORF">NCTC9128_04741</name>
    <name evidence="4" type="ORF">NCTC9645_06732</name>
</gene>
<dbReference type="AlphaFoldDB" id="A0A2X3E491"/>
<dbReference type="EC" id="2.8.1.6" evidence="3"/>
<dbReference type="Proteomes" id="UP000251088">
    <property type="component" value="Unassembled WGS sequence"/>
</dbReference>
<dbReference type="InterPro" id="IPR002684">
    <property type="entry name" value="Biotin_synth/BioAB"/>
</dbReference>
<dbReference type="GO" id="GO:0051537">
    <property type="term" value="F:2 iron, 2 sulfur cluster binding"/>
    <property type="evidence" value="ECO:0007669"/>
    <property type="project" value="TreeGrafter"/>
</dbReference>